<keyword evidence="9" id="KW-0496">Mitochondrion</keyword>
<comment type="caution">
    <text evidence="13">The sequence shown here is derived from an EMBL/GenBank/DDBJ whole genome shotgun (WGS) entry which is preliminary data.</text>
</comment>
<accession>A0A6S7J1C5</accession>
<keyword evidence="14" id="KW-1185">Reference proteome</keyword>
<evidence type="ECO:0000256" key="1">
    <source>
        <dbReference type="ARBA" id="ARBA00004173"/>
    </source>
</evidence>
<dbReference type="GO" id="GO:0005759">
    <property type="term" value="C:mitochondrial matrix"/>
    <property type="evidence" value="ECO:0007669"/>
    <property type="project" value="TreeGrafter"/>
</dbReference>
<dbReference type="EMBL" id="CACRXK020012870">
    <property type="protein sequence ID" value="CAB4024158.1"/>
    <property type="molecule type" value="Genomic_DNA"/>
</dbReference>
<dbReference type="EC" id="2.1.1.-" evidence="12"/>
<protein>
    <recommendedName>
        <fullName evidence="12">rRNA adenine N(6)-methyltransferase</fullName>
        <ecNumber evidence="12">2.1.1.-</ecNumber>
    </recommendedName>
</protein>
<dbReference type="PANTHER" id="PTHR11727:SF13">
    <property type="entry name" value="DIMETHYLADENOSINE TRANSFERASE 2, MITOCHONDRIAL"/>
    <property type="match status" value="1"/>
</dbReference>
<organism evidence="13 14">
    <name type="scientific">Paramuricea clavata</name>
    <name type="common">Red gorgonian</name>
    <name type="synonym">Violescent sea-whip</name>
    <dbReference type="NCBI Taxonomy" id="317549"/>
    <lineage>
        <taxon>Eukaryota</taxon>
        <taxon>Metazoa</taxon>
        <taxon>Cnidaria</taxon>
        <taxon>Anthozoa</taxon>
        <taxon>Octocorallia</taxon>
        <taxon>Malacalcyonacea</taxon>
        <taxon>Plexauridae</taxon>
        <taxon>Paramuricea</taxon>
    </lineage>
</organism>
<feature type="binding site" evidence="11">
    <location>
        <position position="113"/>
    </location>
    <ligand>
        <name>S-adenosyl-L-methionine</name>
        <dbReference type="ChEBI" id="CHEBI:59789"/>
    </ligand>
</feature>
<dbReference type="AlphaFoldDB" id="A0A6S7J1C5"/>
<feature type="binding site" evidence="11">
    <location>
        <position position="87"/>
    </location>
    <ligand>
        <name>S-adenosyl-L-methionine</name>
        <dbReference type="ChEBI" id="CHEBI:59789"/>
    </ligand>
</feature>
<keyword evidence="8" id="KW-0805">Transcription regulation</keyword>
<dbReference type="InterPro" id="IPR020598">
    <property type="entry name" value="rRNA_Ade_methylase_Trfase_N"/>
</dbReference>
<comment type="subcellular location">
    <subcellularLocation>
        <location evidence="1">Mitochondrion</location>
    </subcellularLocation>
</comment>
<evidence type="ECO:0000256" key="3">
    <source>
        <dbReference type="ARBA" id="ARBA00022603"/>
    </source>
</evidence>
<name>A0A6S7J1C5_PARCT</name>
<evidence type="ECO:0000256" key="5">
    <source>
        <dbReference type="ARBA" id="ARBA00022691"/>
    </source>
</evidence>
<dbReference type="SMART" id="SM00650">
    <property type="entry name" value="rADc"/>
    <property type="match status" value="1"/>
</dbReference>
<keyword evidence="10" id="KW-0804">Transcription</keyword>
<keyword evidence="4 11" id="KW-0808">Transferase</keyword>
<evidence type="ECO:0000313" key="13">
    <source>
        <dbReference type="EMBL" id="CAB4024158.1"/>
    </source>
</evidence>
<evidence type="ECO:0000256" key="6">
    <source>
        <dbReference type="ARBA" id="ARBA00022884"/>
    </source>
</evidence>
<keyword evidence="5 11" id="KW-0949">S-adenosyl-L-methionine</keyword>
<dbReference type="SUPFAM" id="SSF53335">
    <property type="entry name" value="S-adenosyl-L-methionine-dependent methyltransferases"/>
    <property type="match status" value="1"/>
</dbReference>
<dbReference type="OrthoDB" id="9895503at2759"/>
<evidence type="ECO:0000256" key="10">
    <source>
        <dbReference type="ARBA" id="ARBA00023163"/>
    </source>
</evidence>
<dbReference type="GO" id="GO:0003723">
    <property type="term" value="F:RNA binding"/>
    <property type="evidence" value="ECO:0007669"/>
    <property type="project" value="UniProtKB-UniRule"/>
</dbReference>
<keyword evidence="2 12" id="KW-0698">rRNA processing</keyword>
<evidence type="ECO:0000256" key="9">
    <source>
        <dbReference type="ARBA" id="ARBA00023128"/>
    </source>
</evidence>
<comment type="similarity">
    <text evidence="11 12">Belongs to the class I-like SAM-binding methyltransferase superfamily. rRNA adenine N(6)-methyltransferase family.</text>
</comment>
<dbReference type="PIRSF" id="PIRSF027833">
    <property type="entry name" value="MtTFB2"/>
    <property type="match status" value="1"/>
</dbReference>
<dbReference type="InterPro" id="IPR029063">
    <property type="entry name" value="SAM-dependent_MTases_sf"/>
</dbReference>
<dbReference type="GO" id="GO:0000179">
    <property type="term" value="F:rRNA (adenine-N6,N6-)-dimethyltransferase activity"/>
    <property type="evidence" value="ECO:0007669"/>
    <property type="project" value="UniProtKB-UniRule"/>
</dbReference>
<evidence type="ECO:0000313" key="14">
    <source>
        <dbReference type="Proteomes" id="UP001152795"/>
    </source>
</evidence>
<gene>
    <name evidence="13" type="ORF">PACLA_8A007590</name>
</gene>
<dbReference type="Gene3D" id="3.40.50.150">
    <property type="entry name" value="Vaccinia Virus protein VP39"/>
    <property type="match status" value="1"/>
</dbReference>
<evidence type="ECO:0000256" key="8">
    <source>
        <dbReference type="ARBA" id="ARBA00023015"/>
    </source>
</evidence>
<dbReference type="PANTHER" id="PTHR11727">
    <property type="entry name" value="DIMETHYLADENOSINE TRANSFERASE"/>
    <property type="match status" value="1"/>
</dbReference>
<evidence type="ECO:0000256" key="4">
    <source>
        <dbReference type="ARBA" id="ARBA00022679"/>
    </source>
</evidence>
<keyword evidence="3 11" id="KW-0489">Methyltransferase</keyword>
<dbReference type="PROSITE" id="PS51689">
    <property type="entry name" value="SAM_RNA_A_N6_MT"/>
    <property type="match status" value="1"/>
</dbReference>
<dbReference type="GO" id="GO:0006391">
    <property type="term" value="P:transcription initiation at mitochondrial promoter"/>
    <property type="evidence" value="ECO:0007669"/>
    <property type="project" value="TreeGrafter"/>
</dbReference>
<keyword evidence="7" id="KW-0809">Transit peptide</keyword>
<evidence type="ECO:0000256" key="7">
    <source>
        <dbReference type="ARBA" id="ARBA00022946"/>
    </source>
</evidence>
<keyword evidence="6 11" id="KW-0694">RNA-binding</keyword>
<dbReference type="GO" id="GO:0034246">
    <property type="term" value="F:mitochondrial transcription factor activity"/>
    <property type="evidence" value="ECO:0007669"/>
    <property type="project" value="TreeGrafter"/>
</dbReference>
<dbReference type="InterPro" id="IPR001737">
    <property type="entry name" value="KsgA/Erm"/>
</dbReference>
<evidence type="ECO:0000256" key="12">
    <source>
        <dbReference type="RuleBase" id="RU362106"/>
    </source>
</evidence>
<feature type="binding site" evidence="11">
    <location>
        <position position="41"/>
    </location>
    <ligand>
        <name>S-adenosyl-L-methionine</name>
        <dbReference type="ChEBI" id="CHEBI:59789"/>
    </ligand>
</feature>
<dbReference type="Pfam" id="PF00398">
    <property type="entry name" value="RrnaAD"/>
    <property type="match status" value="1"/>
</dbReference>
<dbReference type="Proteomes" id="UP001152795">
    <property type="component" value="Unassembled WGS sequence"/>
</dbReference>
<sequence length="337" mass="38307">MASRVSTKLPTYKIHCCPNRTHLVEKFRLYPHQTKAKQRYLLNFDVATQIASKLDVANSLVYECNPGAGVLTRALLNHGARRIVGLEHNRKFLPYLRELELESHGRFKVEYADIGKLDVAGPGTPPAISSHKLLEGINKVSWSHEHLVAKLIGIEKEKTAHANFMNLLHHMLRCSGFFSHGRIEVALLFTGDRAQKLLAQPGDSMYNRLAILTWMLCDVRLLHMESNLSFNPLPSMGYSDPPPQMHLISLIPKQDFKLRVPPHCILLVPKFLKLLTVKKSQPLACAIESISPGSSILLRELGLPRNVKPMDLTPYQYKLLFELFFNWEDSMLDFLIE</sequence>
<comment type="caution">
    <text evidence="11">Lacks conserved residue(s) required for the propagation of feature annotation.</text>
</comment>
<proteinExistence type="inferred from homology"/>
<reference evidence="13" key="1">
    <citation type="submission" date="2020-04" db="EMBL/GenBank/DDBJ databases">
        <authorList>
            <person name="Alioto T."/>
            <person name="Alioto T."/>
            <person name="Gomez Garrido J."/>
        </authorList>
    </citation>
    <scope>NUCLEOTIDE SEQUENCE</scope>
    <source>
        <strain evidence="13">A484AB</strain>
    </source>
</reference>
<evidence type="ECO:0000256" key="2">
    <source>
        <dbReference type="ARBA" id="ARBA00022552"/>
    </source>
</evidence>
<evidence type="ECO:0000256" key="11">
    <source>
        <dbReference type="PROSITE-ProRule" id="PRU01026"/>
    </source>
</evidence>